<comment type="caution">
    <text evidence="1">The sequence shown here is derived from an EMBL/GenBank/DDBJ whole genome shotgun (WGS) entry which is preliminary data.</text>
</comment>
<evidence type="ECO:0000313" key="2">
    <source>
        <dbReference type="Proteomes" id="UP001431019"/>
    </source>
</evidence>
<proteinExistence type="predicted"/>
<keyword evidence="2" id="KW-1185">Reference proteome</keyword>
<reference evidence="1 2" key="1">
    <citation type="submission" date="2021-11" db="EMBL/GenBank/DDBJ databases">
        <authorList>
            <person name="Oh E.-T."/>
            <person name="Kim S.-B."/>
        </authorList>
    </citation>
    <scope>NUCLEOTIDE SEQUENCE [LARGE SCALE GENOMIC DNA]</scope>
    <source>
        <strain evidence="1 2">MMS20-SJTR3</strain>
    </source>
</reference>
<protein>
    <submittedName>
        <fullName evidence="1">Uncharacterized protein</fullName>
    </submittedName>
</protein>
<dbReference type="RefSeq" id="WP_230513743.1">
    <property type="nucleotide sequence ID" value="NZ_JAJITD010000030.1"/>
</dbReference>
<accession>A0ABS8K5R4</accession>
<gene>
    <name evidence="1" type="ORF">LJ656_33570</name>
</gene>
<evidence type="ECO:0000313" key="1">
    <source>
        <dbReference type="EMBL" id="MCC8397486.1"/>
    </source>
</evidence>
<name>A0ABS8K5R4_9BURK</name>
<organism evidence="1 2">
    <name type="scientific">Paraburkholderia sejongensis</name>
    <dbReference type="NCBI Taxonomy" id="2886946"/>
    <lineage>
        <taxon>Bacteria</taxon>
        <taxon>Pseudomonadati</taxon>
        <taxon>Pseudomonadota</taxon>
        <taxon>Betaproteobacteria</taxon>
        <taxon>Burkholderiales</taxon>
        <taxon>Burkholderiaceae</taxon>
        <taxon>Paraburkholderia</taxon>
    </lineage>
</organism>
<dbReference type="Proteomes" id="UP001431019">
    <property type="component" value="Unassembled WGS sequence"/>
</dbReference>
<dbReference type="EMBL" id="JAJITD010000030">
    <property type="protein sequence ID" value="MCC8397486.1"/>
    <property type="molecule type" value="Genomic_DNA"/>
</dbReference>
<sequence length="155" mass="16687">MHHSTRRTRNNLTVPAEVLKGKGIFGGIAAGIRKAFDHEESDNLRMKIGQKNFAGFGEKLVNPVRDFAIPAGLLTRQQMQDNPQENARLLNRAPVKTLSNPMPSEVSIKGPVQVGTKGKLGTDPRIAADQGLKVAHSGVDKSGAPNIVGDGMCRR</sequence>